<dbReference type="Pfam" id="PF05183">
    <property type="entry name" value="RdRP"/>
    <property type="match status" value="2"/>
</dbReference>
<sequence>MSFGRLRRDGTFTIEHSFAGKIHCDLVRRRLVVTLIIRRRHDPFPNILVLFLFCPSAIFEQPHAASFLNRQQSSQRLTVTGLPGCNFMPLVSQNLRIIFSNDDELLQFLTRAHNIQLPPARFIAISTIDVRVYNNDRFDELMTFTRTLPFPLGFQLEKSVWDGIIEPSELYEKNMRQAILKVQEDHPEIAAPIFRYFVSTLQIPTFRDPPRSPPRPRSEPSEDSLSKSARRRRKQRNRRRELASADNKGLELHEQLAQAAHAYVLDSQRPQRRYASSPNPALYEAYHVSITPSRQVLEGPLPDLSNGILRLYEDFQDCFLRVSFQDEDGGKPRRDNNVAIDKLLDQRYKPALLNGVTVAGRHFKFLGYSMSSLKDYTFIFVTAFSRQGELMDAETIRKRFGNIPKASHRPALLGARWGQMFSASTPSVALSLSQLHKIPDRISSNSNGQNASFEVHPKLYLHASNSVSEEQKASFSRIHSSMTRPLIALLEHHGVPEQNFIKLQDLAIRDTQRIRSSLTEAATTFAQHGLGSSFQLESLFKNIAQILHLEIAQHASERNSSTAQLVILKIAVAHGITHILREIKHRGRIRVPGSYTLLGVSDEWDCLEEGEIFAQVYDPRTQKLTPIEGRVLITRSPQIHPGDCQFVEAVRRKELDHLKNVVVFSCKGARSLPSMLGGGDLDGDIYNLILDDKFHPPKRFTADAGAYEPLPPTLTPHICGVRDVVDFVINYIKSDLVGYISTTHLRISDVNGLDCPDCLRLAKAASHAVDFPKVGTAVDFKTLPKAPEGPRPDYLSGEGYRPKPGDNRYYPSVKVLGQLFRRVPTDEYEVEMEDYDDPIEFMKIDNAMGLAARRCLRKLQMGRFGAFSATLEMNPDEDLIDEMHHVFEDYREQLIVIAKTHTASKKANTWLSEEELISGAIMERYPDPKRRREVTTAMNLQTQELTRKIRLEFYRQDNDLDDFEMDGYFDPIDYEEDPDIGRLCNKFNYARAAWIAASEVGYDKFGAQSFAMIALGSMLNAIKDLGREANAL</sequence>
<keyword evidence="6" id="KW-0943">RNA-mediated gene silencing</keyword>
<dbReference type="PANTHER" id="PTHR23079:SF55">
    <property type="entry name" value="RNA-DIRECTED RNA POLYMERASE"/>
    <property type="match status" value="1"/>
</dbReference>
<evidence type="ECO:0000256" key="9">
    <source>
        <dbReference type="SAM" id="MobiDB-lite"/>
    </source>
</evidence>
<gene>
    <name evidence="12" type="ORF">LENED_007746</name>
</gene>
<feature type="domain" description="RDRP core" evidence="10">
    <location>
        <begin position="475"/>
        <end position="823"/>
    </location>
</feature>
<evidence type="ECO:0000256" key="3">
    <source>
        <dbReference type="ARBA" id="ARBA00022679"/>
    </source>
</evidence>
<evidence type="ECO:0000313" key="13">
    <source>
        <dbReference type="Proteomes" id="UP000188533"/>
    </source>
</evidence>
<feature type="domain" description="RDRP C-terminal head" evidence="11">
    <location>
        <begin position="869"/>
        <end position="965"/>
    </location>
</feature>
<dbReference type="InterPro" id="IPR058752">
    <property type="entry name" value="RDRP_C_head"/>
</dbReference>
<evidence type="ECO:0000256" key="5">
    <source>
        <dbReference type="ARBA" id="ARBA00022884"/>
    </source>
</evidence>
<comment type="caution">
    <text evidence="12">The sequence shown here is derived from an EMBL/GenBank/DDBJ whole genome shotgun (WGS) entry which is preliminary data.</text>
</comment>
<dbReference type="AlphaFoldDB" id="A0A1Q3EF80"/>
<dbReference type="PANTHER" id="PTHR23079">
    <property type="entry name" value="RNA-DEPENDENT RNA POLYMERASE"/>
    <property type="match status" value="1"/>
</dbReference>
<evidence type="ECO:0000313" key="12">
    <source>
        <dbReference type="EMBL" id="GAW05860.1"/>
    </source>
</evidence>
<evidence type="ECO:0000256" key="8">
    <source>
        <dbReference type="RuleBase" id="RU363098"/>
    </source>
</evidence>
<keyword evidence="13" id="KW-1185">Reference proteome</keyword>
<comment type="catalytic activity">
    <reaction evidence="7 8">
        <text>RNA(n) + a ribonucleoside 5'-triphosphate = RNA(n+1) + diphosphate</text>
        <dbReference type="Rhea" id="RHEA:21248"/>
        <dbReference type="Rhea" id="RHEA-COMP:14527"/>
        <dbReference type="Rhea" id="RHEA-COMP:17342"/>
        <dbReference type="ChEBI" id="CHEBI:33019"/>
        <dbReference type="ChEBI" id="CHEBI:61557"/>
        <dbReference type="ChEBI" id="CHEBI:140395"/>
        <dbReference type="EC" id="2.7.7.48"/>
    </reaction>
</comment>
<evidence type="ECO:0000259" key="11">
    <source>
        <dbReference type="Pfam" id="PF26253"/>
    </source>
</evidence>
<evidence type="ECO:0000256" key="4">
    <source>
        <dbReference type="ARBA" id="ARBA00022695"/>
    </source>
</evidence>
<dbReference type="GO" id="GO:0003723">
    <property type="term" value="F:RNA binding"/>
    <property type="evidence" value="ECO:0007669"/>
    <property type="project" value="UniProtKB-KW"/>
</dbReference>
<feature type="compositionally biased region" description="Basic and acidic residues" evidence="9">
    <location>
        <begin position="240"/>
        <end position="250"/>
    </location>
</feature>
<keyword evidence="2 8" id="KW-0696">RNA-directed RNA polymerase</keyword>
<keyword evidence="3 8" id="KW-0808">Transferase</keyword>
<feature type="domain" description="RDRP core" evidence="10">
    <location>
        <begin position="290"/>
        <end position="448"/>
    </location>
</feature>
<feature type="compositionally biased region" description="Basic residues" evidence="9">
    <location>
        <begin position="228"/>
        <end position="239"/>
    </location>
</feature>
<evidence type="ECO:0000259" key="10">
    <source>
        <dbReference type="Pfam" id="PF05183"/>
    </source>
</evidence>
<dbReference type="EMBL" id="BDGU01000278">
    <property type="protein sequence ID" value="GAW05860.1"/>
    <property type="molecule type" value="Genomic_DNA"/>
</dbReference>
<organism evidence="12 13">
    <name type="scientific">Lentinula edodes</name>
    <name type="common">Shiitake mushroom</name>
    <name type="synonym">Lentinus edodes</name>
    <dbReference type="NCBI Taxonomy" id="5353"/>
    <lineage>
        <taxon>Eukaryota</taxon>
        <taxon>Fungi</taxon>
        <taxon>Dikarya</taxon>
        <taxon>Basidiomycota</taxon>
        <taxon>Agaricomycotina</taxon>
        <taxon>Agaricomycetes</taxon>
        <taxon>Agaricomycetidae</taxon>
        <taxon>Agaricales</taxon>
        <taxon>Marasmiineae</taxon>
        <taxon>Omphalotaceae</taxon>
        <taxon>Lentinula</taxon>
    </lineage>
</organism>
<dbReference type="GO" id="GO:0031380">
    <property type="term" value="C:nuclear RNA-directed RNA polymerase complex"/>
    <property type="evidence" value="ECO:0007669"/>
    <property type="project" value="TreeGrafter"/>
</dbReference>
<protein>
    <recommendedName>
        <fullName evidence="8">RNA-dependent RNA polymerase</fullName>
        <ecNumber evidence="8">2.7.7.48</ecNumber>
    </recommendedName>
</protein>
<dbReference type="STRING" id="5353.A0A1Q3EF80"/>
<dbReference type="InterPro" id="IPR007855">
    <property type="entry name" value="RDRP"/>
</dbReference>
<feature type="region of interest" description="Disordered" evidence="9">
    <location>
        <begin position="205"/>
        <end position="250"/>
    </location>
</feature>
<proteinExistence type="inferred from homology"/>
<dbReference type="Proteomes" id="UP000188533">
    <property type="component" value="Unassembled WGS sequence"/>
</dbReference>
<keyword evidence="4 8" id="KW-0548">Nucleotidyltransferase</keyword>
<keyword evidence="5 8" id="KW-0694">RNA-binding</keyword>
<reference evidence="12 13" key="2">
    <citation type="submission" date="2017-02" db="EMBL/GenBank/DDBJ databases">
        <title>A genome survey and senescence transcriptome analysis in Lentinula edodes.</title>
        <authorList>
            <person name="Sakamoto Y."/>
            <person name="Nakade K."/>
            <person name="Sato S."/>
            <person name="Yoshida Y."/>
            <person name="Miyazaki K."/>
            <person name="Natsume S."/>
            <person name="Konno N."/>
        </authorList>
    </citation>
    <scope>NUCLEOTIDE SEQUENCE [LARGE SCALE GENOMIC DNA]</scope>
    <source>
        <strain evidence="12 13">NBRC 111202</strain>
    </source>
</reference>
<reference evidence="12 13" key="1">
    <citation type="submission" date="2016-08" db="EMBL/GenBank/DDBJ databases">
        <authorList>
            <consortium name="Lentinula edodes genome sequencing consortium"/>
            <person name="Sakamoto Y."/>
            <person name="Nakade K."/>
            <person name="Sato S."/>
            <person name="Yoshida Y."/>
            <person name="Miyazaki K."/>
            <person name="Natsume S."/>
            <person name="Konno N."/>
        </authorList>
    </citation>
    <scope>NUCLEOTIDE SEQUENCE [LARGE SCALE GENOMIC DNA]</scope>
    <source>
        <strain evidence="12 13">NBRC 111202</strain>
    </source>
</reference>
<evidence type="ECO:0000256" key="2">
    <source>
        <dbReference type="ARBA" id="ARBA00022484"/>
    </source>
</evidence>
<evidence type="ECO:0000256" key="6">
    <source>
        <dbReference type="ARBA" id="ARBA00023158"/>
    </source>
</evidence>
<dbReference type="GO" id="GO:0030422">
    <property type="term" value="P:siRNA processing"/>
    <property type="evidence" value="ECO:0007669"/>
    <property type="project" value="TreeGrafter"/>
</dbReference>
<dbReference type="GO" id="GO:0003968">
    <property type="term" value="F:RNA-directed RNA polymerase activity"/>
    <property type="evidence" value="ECO:0007669"/>
    <property type="project" value="UniProtKB-KW"/>
</dbReference>
<comment type="similarity">
    <text evidence="1 8">Belongs to the RdRP family.</text>
</comment>
<dbReference type="Pfam" id="PF26253">
    <property type="entry name" value="RdRP_head"/>
    <property type="match status" value="1"/>
</dbReference>
<evidence type="ECO:0000256" key="1">
    <source>
        <dbReference type="ARBA" id="ARBA00005762"/>
    </source>
</evidence>
<dbReference type="InterPro" id="IPR057596">
    <property type="entry name" value="RDRP_core"/>
</dbReference>
<dbReference type="EC" id="2.7.7.48" evidence="8"/>
<name>A0A1Q3EF80_LENED</name>
<evidence type="ECO:0000256" key="7">
    <source>
        <dbReference type="ARBA" id="ARBA00048744"/>
    </source>
</evidence>
<accession>A0A1Q3EF80</accession>